<evidence type="ECO:0000259" key="6">
    <source>
        <dbReference type="Pfam" id="PF02826"/>
    </source>
</evidence>
<evidence type="ECO:0000259" key="5">
    <source>
        <dbReference type="Pfam" id="PF00389"/>
    </source>
</evidence>
<sequence>MEKNVLMVRMLPAGLVEKLNVHCNLMGPVSALDGSDLPAGAESAEVLLTMSSIQTGRSLIDALPCLKLVICYGSGMEFVDSDYLKQKGIALTNASGSNASSVAEFAIGQILASCRHILSGDRFLRSGEWKGNSVERYPLVAGLQGKRIGIYGLGEIGVQIARLAQAFNMSVGYHSRTRKPGDYLYLESLEQLAQWADVLVVAARGTPQNYHIIDAAVLRLLGADGHLINIARGMLVDENALCDALESGQLAGAALDVYEFEPEVSARLRAAPNAILTPHIAANTWSAQQAQQQRMLDNVIRHFAGSPLIGMA</sequence>
<dbReference type="GO" id="GO:0005829">
    <property type="term" value="C:cytosol"/>
    <property type="evidence" value="ECO:0007669"/>
    <property type="project" value="TreeGrafter"/>
</dbReference>
<dbReference type="AlphaFoldDB" id="A0A9J6PRL7"/>
<dbReference type="GO" id="GO:0016618">
    <property type="term" value="F:hydroxypyruvate reductase [NAD(P)H] activity"/>
    <property type="evidence" value="ECO:0007669"/>
    <property type="project" value="TreeGrafter"/>
</dbReference>
<dbReference type="GO" id="GO:0030267">
    <property type="term" value="F:glyoxylate reductase (NADPH) activity"/>
    <property type="evidence" value="ECO:0007669"/>
    <property type="project" value="TreeGrafter"/>
</dbReference>
<evidence type="ECO:0000313" key="8">
    <source>
        <dbReference type="Proteomes" id="UP001064262"/>
    </source>
</evidence>
<dbReference type="PANTHER" id="PTHR10996:SF178">
    <property type="entry name" value="2-HYDROXYACID DEHYDROGENASE YGL185C-RELATED"/>
    <property type="match status" value="1"/>
</dbReference>
<accession>A0A9J6PRL7</accession>
<gene>
    <name evidence="7" type="ORF">N5923_16195</name>
</gene>
<protein>
    <submittedName>
        <fullName evidence="7">2-hydroxyacid dehydrogenase</fullName>
    </submittedName>
</protein>
<dbReference type="InterPro" id="IPR006139">
    <property type="entry name" value="D-isomer_2_OHA_DH_cat_dom"/>
</dbReference>
<dbReference type="InterPro" id="IPR036291">
    <property type="entry name" value="NAD(P)-bd_dom_sf"/>
</dbReference>
<dbReference type="GO" id="GO:0051287">
    <property type="term" value="F:NAD binding"/>
    <property type="evidence" value="ECO:0007669"/>
    <property type="project" value="InterPro"/>
</dbReference>
<feature type="domain" description="D-isomer specific 2-hydroxyacid dehydrogenase NAD-binding" evidence="6">
    <location>
        <begin position="108"/>
        <end position="281"/>
    </location>
</feature>
<comment type="caution">
    <text evidence="7">The sequence shown here is derived from an EMBL/GenBank/DDBJ whole genome shotgun (WGS) entry which is preliminary data.</text>
</comment>
<evidence type="ECO:0000256" key="2">
    <source>
        <dbReference type="ARBA" id="ARBA00023002"/>
    </source>
</evidence>
<dbReference type="Gene3D" id="3.40.50.720">
    <property type="entry name" value="NAD(P)-binding Rossmann-like Domain"/>
    <property type="match status" value="2"/>
</dbReference>
<keyword evidence="8" id="KW-1185">Reference proteome</keyword>
<dbReference type="Proteomes" id="UP001064262">
    <property type="component" value="Unassembled WGS sequence"/>
</dbReference>
<dbReference type="SUPFAM" id="SSF51735">
    <property type="entry name" value="NAD(P)-binding Rossmann-fold domains"/>
    <property type="match status" value="1"/>
</dbReference>
<comment type="similarity">
    <text evidence="4">Belongs to the D-isomer specific 2-hydroxyacid dehydrogenase family.</text>
</comment>
<dbReference type="PANTHER" id="PTHR10996">
    <property type="entry name" value="2-HYDROXYACID DEHYDROGENASE-RELATED"/>
    <property type="match status" value="1"/>
</dbReference>
<dbReference type="FunFam" id="3.40.50.720:FF:000213">
    <property type="entry name" value="Putative 2-hydroxyacid dehydrogenase"/>
    <property type="match status" value="1"/>
</dbReference>
<evidence type="ECO:0000313" key="7">
    <source>
        <dbReference type="EMBL" id="MCU5779027.1"/>
    </source>
</evidence>
<dbReference type="Pfam" id="PF00389">
    <property type="entry name" value="2-Hacid_dh"/>
    <property type="match status" value="1"/>
</dbReference>
<dbReference type="SUPFAM" id="SSF52283">
    <property type="entry name" value="Formate/glycerate dehydrogenase catalytic domain-like"/>
    <property type="match status" value="1"/>
</dbReference>
<proteinExistence type="inferred from homology"/>
<dbReference type="EMBL" id="JAODIM010000042">
    <property type="protein sequence ID" value="MCU5779027.1"/>
    <property type="molecule type" value="Genomic_DNA"/>
</dbReference>
<keyword evidence="2 4" id="KW-0560">Oxidoreductase</keyword>
<evidence type="ECO:0000256" key="1">
    <source>
        <dbReference type="ARBA" id="ARBA00022857"/>
    </source>
</evidence>
<keyword evidence="1" id="KW-0521">NADP</keyword>
<evidence type="ECO:0000256" key="3">
    <source>
        <dbReference type="ARBA" id="ARBA00023027"/>
    </source>
</evidence>
<evidence type="ECO:0000256" key="4">
    <source>
        <dbReference type="RuleBase" id="RU003719"/>
    </source>
</evidence>
<feature type="domain" description="D-isomer specific 2-hydroxyacid dehydrogenase catalytic" evidence="5">
    <location>
        <begin position="31"/>
        <end position="308"/>
    </location>
</feature>
<dbReference type="RefSeq" id="WP_267141897.1">
    <property type="nucleotide sequence ID" value="NZ_JAODIL010000064.1"/>
</dbReference>
<name>A0A9J6PRL7_9GAMM</name>
<organism evidence="7 8">
    <name type="scientific">Winslowiella arboricola</name>
    <dbReference type="NCBI Taxonomy" id="2978220"/>
    <lineage>
        <taxon>Bacteria</taxon>
        <taxon>Pseudomonadati</taxon>
        <taxon>Pseudomonadota</taxon>
        <taxon>Gammaproteobacteria</taxon>
        <taxon>Enterobacterales</taxon>
        <taxon>Erwiniaceae</taxon>
        <taxon>Winslowiella</taxon>
    </lineage>
</organism>
<reference evidence="7" key="1">
    <citation type="submission" date="2022-09" db="EMBL/GenBank/DDBJ databases">
        <title>Winslowiella arboricola sp. nov., isolated from bleeding cankers on broadleaf hosts.</title>
        <authorList>
            <person name="Brady C."/>
            <person name="Kaur S."/>
            <person name="Crampton B."/>
            <person name="Maddock D."/>
            <person name="Arnold D."/>
            <person name="Denman S."/>
        </authorList>
    </citation>
    <scope>NUCLEOTIDE SEQUENCE</scope>
    <source>
        <strain evidence="7">BAC 15a-03b</strain>
    </source>
</reference>
<dbReference type="InterPro" id="IPR006140">
    <property type="entry name" value="D-isomer_DH_NAD-bd"/>
</dbReference>
<dbReference type="InterPro" id="IPR050223">
    <property type="entry name" value="D-isomer_2-hydroxyacid_DH"/>
</dbReference>
<keyword evidence="3" id="KW-0520">NAD</keyword>
<dbReference type="Pfam" id="PF02826">
    <property type="entry name" value="2-Hacid_dh_C"/>
    <property type="match status" value="1"/>
</dbReference>